<sequence>MSKNRGFTLLELVIAMGIFIGVAFFIVVLSRRVFDTTLEFSSSLTTQQQIQQTLQVMVPEIRSMAQSNTGGYPVEEASTSTLIFYSDIDFDGVFERIRYSLSDGVFIRGVVEPTGNPLVYSTSTEVTRELVYNIIEGVDVFSYYSSGVTSTEELPLIHPVDIQLIRMIRVDLIANQGSITNPSIVGGQEQVTIRNLRYIDN</sequence>
<keyword evidence="1" id="KW-0812">Transmembrane</keyword>
<keyword evidence="1" id="KW-1133">Transmembrane helix</keyword>
<keyword evidence="1" id="KW-0472">Membrane</keyword>
<dbReference type="PROSITE" id="PS00409">
    <property type="entry name" value="PROKAR_NTER_METHYL"/>
    <property type="match status" value="1"/>
</dbReference>
<gene>
    <name evidence="2" type="ORF">COU06_00910</name>
</gene>
<dbReference type="Proteomes" id="UP000229112">
    <property type="component" value="Unassembled WGS sequence"/>
</dbReference>
<name>A0A2M6WKE8_9BACT</name>
<dbReference type="Pfam" id="PF07963">
    <property type="entry name" value="N_methyl"/>
    <property type="match status" value="1"/>
</dbReference>
<evidence type="ECO:0000256" key="1">
    <source>
        <dbReference type="SAM" id="Phobius"/>
    </source>
</evidence>
<proteinExistence type="predicted"/>
<accession>A0A2M6WKE8</accession>
<protein>
    <recommendedName>
        <fullName evidence="4">Type II secretion system protein J</fullName>
    </recommendedName>
</protein>
<evidence type="ECO:0000313" key="3">
    <source>
        <dbReference type="Proteomes" id="UP000229112"/>
    </source>
</evidence>
<dbReference type="InterPro" id="IPR012902">
    <property type="entry name" value="N_methyl_site"/>
</dbReference>
<dbReference type="NCBIfam" id="TIGR02532">
    <property type="entry name" value="IV_pilin_GFxxxE"/>
    <property type="match status" value="1"/>
</dbReference>
<reference evidence="3" key="1">
    <citation type="submission" date="2017-09" db="EMBL/GenBank/DDBJ databases">
        <title>Depth-based differentiation of microbial function through sediment-hosted aquifers and enrichment of novel symbionts in the deep terrestrial subsurface.</title>
        <authorList>
            <person name="Probst A.J."/>
            <person name="Ladd B."/>
            <person name="Jarett J.K."/>
            <person name="Geller-Mcgrath D.E."/>
            <person name="Sieber C.M.K."/>
            <person name="Emerson J.B."/>
            <person name="Anantharaman K."/>
            <person name="Thomas B.C."/>
            <person name="Malmstrom R."/>
            <person name="Stieglmeier M."/>
            <person name="Klingl A."/>
            <person name="Woyke T."/>
            <person name="Ryan C.M."/>
            <person name="Banfield J.F."/>
        </authorList>
    </citation>
    <scope>NUCLEOTIDE SEQUENCE [LARGE SCALE GENOMIC DNA]</scope>
</reference>
<feature type="transmembrane region" description="Helical" evidence="1">
    <location>
        <begin position="7"/>
        <end position="29"/>
    </location>
</feature>
<evidence type="ECO:0000313" key="2">
    <source>
        <dbReference type="EMBL" id="PIT93243.1"/>
    </source>
</evidence>
<dbReference type="AlphaFoldDB" id="A0A2M6WKE8"/>
<evidence type="ECO:0008006" key="4">
    <source>
        <dbReference type="Google" id="ProtNLM"/>
    </source>
</evidence>
<dbReference type="EMBL" id="PFAY01000007">
    <property type="protein sequence ID" value="PIT93243.1"/>
    <property type="molecule type" value="Genomic_DNA"/>
</dbReference>
<organism evidence="2 3">
    <name type="scientific">Candidatus Harrisonbacteria bacterium CG10_big_fil_rev_8_21_14_0_10_38_8</name>
    <dbReference type="NCBI Taxonomy" id="1974582"/>
    <lineage>
        <taxon>Bacteria</taxon>
        <taxon>Candidatus Harrisoniibacteriota</taxon>
    </lineage>
</organism>
<comment type="caution">
    <text evidence="2">The sequence shown here is derived from an EMBL/GenBank/DDBJ whole genome shotgun (WGS) entry which is preliminary data.</text>
</comment>